<accession>A0ABU0GY66</accession>
<evidence type="ECO:0000313" key="3">
    <source>
        <dbReference type="Proteomes" id="UP001241988"/>
    </source>
</evidence>
<evidence type="ECO:0000313" key="2">
    <source>
        <dbReference type="EMBL" id="MDQ0430304.1"/>
    </source>
</evidence>
<feature type="domain" description="Na+-translocating membrane potential-generating system MpsC" evidence="1">
    <location>
        <begin position="5"/>
        <end position="111"/>
    </location>
</feature>
<evidence type="ECO:0000259" key="1">
    <source>
        <dbReference type="Pfam" id="PF10057"/>
    </source>
</evidence>
<protein>
    <submittedName>
        <fullName evidence="2">Uncharacterized protein YbcI</fullName>
    </submittedName>
</protein>
<comment type="caution">
    <text evidence="2">The sequence shown here is derived from an EMBL/GenBank/DDBJ whole genome shotgun (WGS) entry which is preliminary data.</text>
</comment>
<proteinExistence type="predicted"/>
<dbReference type="InterPro" id="IPR018745">
    <property type="entry name" value="MpsC"/>
</dbReference>
<dbReference type="EMBL" id="JAUSWB010000008">
    <property type="protein sequence ID" value="MDQ0430304.1"/>
    <property type="molecule type" value="Genomic_DNA"/>
</dbReference>
<name>A0ABU0GY66_9BACL</name>
<sequence>MTNDKTVQMEIEDFISSFLQRQFGETPLSVDAAIRNPFIAIHLMGFLLPGEKNLIKRKELKRVGQTRDLLLNGVKPEMFQELAAITGCGVKEIYADWNFEKESGLLIVVLDTEVDPASLIYPNDVSKEAIHEIVIRISKIAQKAPETIESYWLDDTVLLIERRGLMVEIEKELIKNGVVEELRLAKRPLEHRVLDFLKLEPVVKHEISDIFVDWNFEEDKAYMVLIMEAKLN</sequence>
<organism evidence="2 3">
    <name type="scientific">Planomicrobium stackebrandtii</name>
    <dbReference type="NCBI Taxonomy" id="253160"/>
    <lineage>
        <taxon>Bacteria</taxon>
        <taxon>Bacillati</taxon>
        <taxon>Bacillota</taxon>
        <taxon>Bacilli</taxon>
        <taxon>Bacillales</taxon>
        <taxon>Caryophanaceae</taxon>
        <taxon>Planomicrobium</taxon>
    </lineage>
</organism>
<reference evidence="2 3" key="1">
    <citation type="submission" date="2023-07" db="EMBL/GenBank/DDBJ databases">
        <title>Genomic Encyclopedia of Type Strains, Phase IV (KMG-IV): sequencing the most valuable type-strain genomes for metagenomic binning, comparative biology and taxonomic classification.</title>
        <authorList>
            <person name="Goeker M."/>
        </authorList>
    </citation>
    <scope>NUCLEOTIDE SEQUENCE [LARGE SCALE GENOMIC DNA]</scope>
    <source>
        <strain evidence="2 3">DSM 16419</strain>
    </source>
</reference>
<dbReference type="Pfam" id="PF10057">
    <property type="entry name" value="MpsC"/>
    <property type="match status" value="1"/>
</dbReference>
<dbReference type="Proteomes" id="UP001241988">
    <property type="component" value="Unassembled WGS sequence"/>
</dbReference>
<keyword evidence="3" id="KW-1185">Reference proteome</keyword>
<dbReference type="RefSeq" id="WP_308788275.1">
    <property type="nucleotide sequence ID" value="NZ_JAUSWB010000008.1"/>
</dbReference>
<gene>
    <name evidence="2" type="ORF">QOZ98_003142</name>
</gene>